<dbReference type="Proteomes" id="UP000249218">
    <property type="component" value="Unassembled WGS sequence"/>
</dbReference>
<evidence type="ECO:0000313" key="2">
    <source>
        <dbReference type="Proteomes" id="UP000249218"/>
    </source>
</evidence>
<evidence type="ECO:0000313" key="1">
    <source>
        <dbReference type="EMBL" id="PZC78856.1"/>
    </source>
</evidence>
<sequence length="68" mass="7768">MPIFAKLTKVLRSLLKQEVKLCSCVKIGFTYEFANPTSVSLIVTILGKVKREVKVFLFTEFAIICLHY</sequence>
<reference evidence="1 2" key="1">
    <citation type="journal article" date="2017" name="BMC Biol.">
        <title>Genomic innovations, transcriptional plasticity and gene loss underlying the evolution and divergence of two highly polyphagous and invasive Helicoverpa pest species.</title>
        <authorList>
            <person name="Pearce S.L."/>
            <person name="Clarke D.F."/>
            <person name="East P.D."/>
            <person name="Elfekih S."/>
            <person name="Gordon K.H."/>
            <person name="Jermiin L.S."/>
            <person name="McGaughran A."/>
            <person name="Oakeshott J.G."/>
            <person name="Papanikolaou A."/>
            <person name="Perera O.P."/>
            <person name="Rane R.V."/>
            <person name="Richards S."/>
            <person name="Tay W.T."/>
            <person name="Walsh T.K."/>
            <person name="Anderson A."/>
            <person name="Anderson C.J."/>
            <person name="Asgari S."/>
            <person name="Board P.G."/>
            <person name="Bretschneider A."/>
            <person name="Campbell P.M."/>
            <person name="Chertemps T."/>
            <person name="Christeller J.T."/>
            <person name="Coppin C.W."/>
            <person name="Downes S.J."/>
            <person name="Duan G."/>
            <person name="Farnsworth C.A."/>
            <person name="Good R.T."/>
            <person name="Han L.B."/>
            <person name="Han Y.C."/>
            <person name="Hatje K."/>
            <person name="Horne I."/>
            <person name="Huang Y.P."/>
            <person name="Hughes D.S."/>
            <person name="Jacquin-Joly E."/>
            <person name="James W."/>
            <person name="Jhangiani S."/>
            <person name="Kollmar M."/>
            <person name="Kuwar S.S."/>
            <person name="Li S."/>
            <person name="Liu N.Y."/>
            <person name="Maibeche M.T."/>
            <person name="Miller J.R."/>
            <person name="Montagne N."/>
            <person name="Perry T."/>
            <person name="Qu J."/>
            <person name="Song S.V."/>
            <person name="Sutton G.G."/>
            <person name="Vogel H."/>
            <person name="Walenz B.P."/>
            <person name="Xu W."/>
            <person name="Zhang H.J."/>
            <person name="Zou Z."/>
            <person name="Batterham P."/>
            <person name="Edwards O.R."/>
            <person name="Feyereisen R."/>
            <person name="Gibbs R.A."/>
            <person name="Heckel D.G."/>
            <person name="McGrath A."/>
            <person name="Robin C."/>
            <person name="Scherer S.E."/>
            <person name="Worley K.C."/>
            <person name="Wu Y.D."/>
        </authorList>
    </citation>
    <scope>NUCLEOTIDE SEQUENCE [LARGE SCALE GENOMIC DNA]</scope>
    <source>
        <strain evidence="1">Harm_GR_Male_#8</strain>
        <tissue evidence="1">Whole organism</tissue>
    </source>
</reference>
<protein>
    <submittedName>
        <fullName evidence="1">Uncharacterized protein</fullName>
    </submittedName>
</protein>
<gene>
    <name evidence="1" type="primary">HaOG217050</name>
    <name evidence="1" type="ORF">B5X24_HaOG217050</name>
</gene>
<accession>A0A2W1C1L9</accession>
<dbReference type="EMBL" id="KZ149894">
    <property type="protein sequence ID" value="PZC78856.1"/>
    <property type="molecule type" value="Genomic_DNA"/>
</dbReference>
<keyword evidence="2" id="KW-1185">Reference proteome</keyword>
<dbReference type="AlphaFoldDB" id="A0A2W1C1L9"/>
<name>A0A2W1C1L9_HELAM</name>
<organism evidence="1 2">
    <name type="scientific">Helicoverpa armigera</name>
    <name type="common">Cotton bollworm</name>
    <name type="synonym">Heliothis armigera</name>
    <dbReference type="NCBI Taxonomy" id="29058"/>
    <lineage>
        <taxon>Eukaryota</taxon>
        <taxon>Metazoa</taxon>
        <taxon>Ecdysozoa</taxon>
        <taxon>Arthropoda</taxon>
        <taxon>Hexapoda</taxon>
        <taxon>Insecta</taxon>
        <taxon>Pterygota</taxon>
        <taxon>Neoptera</taxon>
        <taxon>Endopterygota</taxon>
        <taxon>Lepidoptera</taxon>
        <taxon>Glossata</taxon>
        <taxon>Ditrysia</taxon>
        <taxon>Noctuoidea</taxon>
        <taxon>Noctuidae</taxon>
        <taxon>Heliothinae</taxon>
        <taxon>Helicoverpa</taxon>
    </lineage>
</organism>
<proteinExistence type="predicted"/>